<sequence>MGDNPTTATDAHTVSSIKARLAVCAAKIIARLPVTVIVRLLKMFRPLQKSSSIQQALAVDAKVREVSPLCRGERGCLARSISTYLLLSLMRRKVVWASGFRVKPFLAHAWVTVEGEPINEHHDVQGFVTVASTNPEAR</sequence>
<protein>
    <submittedName>
        <fullName evidence="2">ABC transporter</fullName>
    </submittedName>
</protein>
<dbReference type="KEGG" id="raj:RA11412_0780"/>
<evidence type="ECO:0000259" key="1">
    <source>
        <dbReference type="Pfam" id="PF13471"/>
    </source>
</evidence>
<dbReference type="NCBIfam" id="NF033537">
    <property type="entry name" value="lasso_biosyn_B2"/>
    <property type="match status" value="1"/>
</dbReference>
<dbReference type="Proteomes" id="UP000250241">
    <property type="component" value="Chromosome"/>
</dbReference>
<dbReference type="InterPro" id="IPR032708">
    <property type="entry name" value="McjB_C"/>
</dbReference>
<keyword evidence="3" id="KW-1185">Reference proteome</keyword>
<proteinExistence type="predicted"/>
<name>A0A2Z5R2F4_9MICC</name>
<dbReference type="RefSeq" id="WP_128087402.1">
    <property type="nucleotide sequence ID" value="NZ_CAUUGO010000001.1"/>
</dbReference>
<accession>A0A2Z5R2F4</accession>
<feature type="domain" description="Microcin J25-processing protein McjB C-terminal" evidence="1">
    <location>
        <begin position="23"/>
        <end position="130"/>
    </location>
</feature>
<dbReference type="AlphaFoldDB" id="A0A2Z5R2F4"/>
<gene>
    <name evidence="2" type="ORF">RA11412_0780</name>
</gene>
<organism evidence="2 3">
    <name type="scientific">Rothia aeria</name>
    <dbReference type="NCBI Taxonomy" id="172042"/>
    <lineage>
        <taxon>Bacteria</taxon>
        <taxon>Bacillati</taxon>
        <taxon>Actinomycetota</taxon>
        <taxon>Actinomycetes</taxon>
        <taxon>Micrococcales</taxon>
        <taxon>Micrococcaceae</taxon>
        <taxon>Rothia</taxon>
    </lineage>
</organism>
<evidence type="ECO:0000313" key="2">
    <source>
        <dbReference type="EMBL" id="BAV87079.1"/>
    </source>
</evidence>
<dbReference type="Pfam" id="PF13471">
    <property type="entry name" value="Transglut_core3"/>
    <property type="match status" value="1"/>
</dbReference>
<dbReference type="GeneID" id="93861598"/>
<reference evidence="2 3" key="1">
    <citation type="submission" date="2016-10" db="EMBL/GenBank/DDBJ databases">
        <title>Genome sequence of Rothia aeria strain JCM11412.</title>
        <authorList>
            <person name="Nambu T."/>
        </authorList>
    </citation>
    <scope>NUCLEOTIDE SEQUENCE [LARGE SCALE GENOMIC DNA]</scope>
    <source>
        <strain evidence="2 3">JCM 11412</strain>
    </source>
</reference>
<dbReference type="InterPro" id="IPR053521">
    <property type="entry name" value="McjB-like"/>
</dbReference>
<dbReference type="EMBL" id="AP017895">
    <property type="protein sequence ID" value="BAV87079.1"/>
    <property type="molecule type" value="Genomic_DNA"/>
</dbReference>
<evidence type="ECO:0000313" key="3">
    <source>
        <dbReference type="Proteomes" id="UP000250241"/>
    </source>
</evidence>